<name>A0A5E4QSZ8_9NEOP</name>
<keyword evidence="2" id="KW-1185">Reference proteome</keyword>
<evidence type="ECO:0000313" key="1">
    <source>
        <dbReference type="EMBL" id="VVD00310.1"/>
    </source>
</evidence>
<feature type="non-terminal residue" evidence="1">
    <location>
        <position position="98"/>
    </location>
</feature>
<organism evidence="1 2">
    <name type="scientific">Leptidea sinapis</name>
    <dbReference type="NCBI Taxonomy" id="189913"/>
    <lineage>
        <taxon>Eukaryota</taxon>
        <taxon>Metazoa</taxon>
        <taxon>Ecdysozoa</taxon>
        <taxon>Arthropoda</taxon>
        <taxon>Hexapoda</taxon>
        <taxon>Insecta</taxon>
        <taxon>Pterygota</taxon>
        <taxon>Neoptera</taxon>
        <taxon>Endopterygota</taxon>
        <taxon>Lepidoptera</taxon>
        <taxon>Glossata</taxon>
        <taxon>Ditrysia</taxon>
        <taxon>Papilionoidea</taxon>
        <taxon>Pieridae</taxon>
        <taxon>Dismorphiinae</taxon>
        <taxon>Leptidea</taxon>
    </lineage>
</organism>
<evidence type="ECO:0000313" key="2">
    <source>
        <dbReference type="Proteomes" id="UP000324832"/>
    </source>
</evidence>
<reference evidence="1 2" key="1">
    <citation type="submission" date="2017-07" db="EMBL/GenBank/DDBJ databases">
        <authorList>
            <person name="Talla V."/>
            <person name="Backstrom N."/>
        </authorList>
    </citation>
    <scope>NUCLEOTIDE SEQUENCE [LARGE SCALE GENOMIC DNA]</scope>
</reference>
<proteinExistence type="predicted"/>
<dbReference type="EMBL" id="FZQP02004623">
    <property type="protein sequence ID" value="VVD00310.1"/>
    <property type="molecule type" value="Genomic_DNA"/>
</dbReference>
<dbReference type="Proteomes" id="UP000324832">
    <property type="component" value="Unassembled WGS sequence"/>
</dbReference>
<protein>
    <submittedName>
        <fullName evidence="1">Uncharacterized protein</fullName>
    </submittedName>
</protein>
<accession>A0A5E4QSZ8</accession>
<dbReference type="AlphaFoldDB" id="A0A5E4QSZ8"/>
<gene>
    <name evidence="1" type="ORF">LSINAPIS_LOCUS10980</name>
</gene>
<sequence length="98" mass="11542">MSQQLELLIENQLQWTTVSYVAPELQMKEIKPFVLYFHPNVQNNIRNEMASAESVKEIMYRDTQVILQLQLTDGASYVYRLSLSKFHEMRYTIANALK</sequence>